<reference evidence="1 2" key="1">
    <citation type="submission" date="2021-06" db="EMBL/GenBank/DDBJ databases">
        <authorList>
            <person name="Palmer J.M."/>
        </authorList>
    </citation>
    <scope>NUCLEOTIDE SEQUENCE [LARGE SCALE GENOMIC DNA]</scope>
    <source>
        <strain evidence="1 2">GA_2019</strain>
        <tissue evidence="1">Muscle</tissue>
    </source>
</reference>
<protein>
    <submittedName>
        <fullName evidence="1">Uncharacterized protein</fullName>
    </submittedName>
</protein>
<name>A0ABV0MU37_9TELE</name>
<gene>
    <name evidence="1" type="ORF">GOODEAATRI_021846</name>
</gene>
<proteinExistence type="predicted"/>
<keyword evidence="2" id="KW-1185">Reference proteome</keyword>
<organism evidence="1 2">
    <name type="scientific">Goodea atripinnis</name>
    <dbReference type="NCBI Taxonomy" id="208336"/>
    <lineage>
        <taxon>Eukaryota</taxon>
        <taxon>Metazoa</taxon>
        <taxon>Chordata</taxon>
        <taxon>Craniata</taxon>
        <taxon>Vertebrata</taxon>
        <taxon>Euteleostomi</taxon>
        <taxon>Actinopterygii</taxon>
        <taxon>Neopterygii</taxon>
        <taxon>Teleostei</taxon>
        <taxon>Neoteleostei</taxon>
        <taxon>Acanthomorphata</taxon>
        <taxon>Ovalentaria</taxon>
        <taxon>Atherinomorphae</taxon>
        <taxon>Cyprinodontiformes</taxon>
        <taxon>Goodeidae</taxon>
        <taxon>Goodea</taxon>
    </lineage>
</organism>
<evidence type="ECO:0000313" key="1">
    <source>
        <dbReference type="EMBL" id="MEQ2162633.1"/>
    </source>
</evidence>
<dbReference type="EMBL" id="JAHRIO010012166">
    <property type="protein sequence ID" value="MEQ2162633.1"/>
    <property type="molecule type" value="Genomic_DNA"/>
</dbReference>
<accession>A0ABV0MU37</accession>
<dbReference type="Proteomes" id="UP001476798">
    <property type="component" value="Unassembled WGS sequence"/>
</dbReference>
<comment type="caution">
    <text evidence="1">The sequence shown here is derived from an EMBL/GenBank/DDBJ whole genome shotgun (WGS) entry which is preliminary data.</text>
</comment>
<sequence length="104" mass="11775">MSGLGTGCVIYGDFHTLLERPVGFSDTILFHTPLGHFHFRTLASVPWFNSTQNWNIRKEIILEPHTYIMVPTGLLSADLTIQQTLLGKKNKIFNFKLKSEATLV</sequence>
<evidence type="ECO:0000313" key="2">
    <source>
        <dbReference type="Proteomes" id="UP001476798"/>
    </source>
</evidence>